<dbReference type="PANTHER" id="PTHR46300">
    <property type="entry name" value="P450, PUTATIVE (EUROFUNG)-RELATED-RELATED"/>
    <property type="match status" value="1"/>
</dbReference>
<dbReference type="EMBL" id="JARKIB010000011">
    <property type="protein sequence ID" value="KAJ7775173.1"/>
    <property type="molecule type" value="Genomic_DNA"/>
</dbReference>
<gene>
    <name evidence="11" type="ORF">B0H16DRAFT_1509835</name>
</gene>
<dbReference type="SUPFAM" id="SSF48264">
    <property type="entry name" value="Cytochrome P450"/>
    <property type="match status" value="1"/>
</dbReference>
<dbReference type="GO" id="GO:0004497">
    <property type="term" value="F:monooxygenase activity"/>
    <property type="evidence" value="ECO:0007669"/>
    <property type="project" value="UniProtKB-KW"/>
</dbReference>
<evidence type="ECO:0000256" key="6">
    <source>
        <dbReference type="ARBA" id="ARBA00023002"/>
    </source>
</evidence>
<keyword evidence="4 9" id="KW-0349">Heme</keyword>
<organism evidence="11 12">
    <name type="scientific">Mycena metata</name>
    <dbReference type="NCBI Taxonomy" id="1033252"/>
    <lineage>
        <taxon>Eukaryota</taxon>
        <taxon>Fungi</taxon>
        <taxon>Dikarya</taxon>
        <taxon>Basidiomycota</taxon>
        <taxon>Agaricomycotina</taxon>
        <taxon>Agaricomycetes</taxon>
        <taxon>Agaricomycetidae</taxon>
        <taxon>Agaricales</taxon>
        <taxon>Marasmiineae</taxon>
        <taxon>Mycenaceae</taxon>
        <taxon>Mycena</taxon>
    </lineage>
</organism>
<dbReference type="GO" id="GO:0016705">
    <property type="term" value="F:oxidoreductase activity, acting on paired donors, with incorporation or reduction of molecular oxygen"/>
    <property type="evidence" value="ECO:0007669"/>
    <property type="project" value="InterPro"/>
</dbReference>
<evidence type="ECO:0000256" key="1">
    <source>
        <dbReference type="ARBA" id="ARBA00001971"/>
    </source>
</evidence>
<keyword evidence="6 10" id="KW-0560">Oxidoreductase</keyword>
<dbReference type="GO" id="GO:0005506">
    <property type="term" value="F:iron ion binding"/>
    <property type="evidence" value="ECO:0007669"/>
    <property type="project" value="InterPro"/>
</dbReference>
<evidence type="ECO:0000256" key="4">
    <source>
        <dbReference type="ARBA" id="ARBA00022617"/>
    </source>
</evidence>
<name>A0AAD7K1L6_9AGAR</name>
<evidence type="ECO:0000313" key="12">
    <source>
        <dbReference type="Proteomes" id="UP001215598"/>
    </source>
</evidence>
<evidence type="ECO:0000256" key="8">
    <source>
        <dbReference type="ARBA" id="ARBA00023033"/>
    </source>
</evidence>
<comment type="pathway">
    <text evidence="2">Secondary metabolite biosynthesis.</text>
</comment>
<dbReference type="Proteomes" id="UP001215598">
    <property type="component" value="Unassembled WGS sequence"/>
</dbReference>
<dbReference type="PRINTS" id="PR00463">
    <property type="entry name" value="EP450I"/>
</dbReference>
<comment type="cofactor">
    <cofactor evidence="1 9">
        <name>heme</name>
        <dbReference type="ChEBI" id="CHEBI:30413"/>
    </cofactor>
</comment>
<dbReference type="PANTHER" id="PTHR46300:SF7">
    <property type="entry name" value="P450, PUTATIVE (EUROFUNG)-RELATED"/>
    <property type="match status" value="1"/>
</dbReference>
<dbReference type="InterPro" id="IPR001128">
    <property type="entry name" value="Cyt_P450"/>
</dbReference>
<keyword evidence="12" id="KW-1185">Reference proteome</keyword>
<dbReference type="InterPro" id="IPR036396">
    <property type="entry name" value="Cyt_P450_sf"/>
</dbReference>
<proteinExistence type="inferred from homology"/>
<dbReference type="InterPro" id="IPR050364">
    <property type="entry name" value="Cytochrome_P450_fung"/>
</dbReference>
<evidence type="ECO:0000256" key="3">
    <source>
        <dbReference type="ARBA" id="ARBA00010617"/>
    </source>
</evidence>
<evidence type="ECO:0000256" key="10">
    <source>
        <dbReference type="RuleBase" id="RU000461"/>
    </source>
</evidence>
<evidence type="ECO:0000313" key="11">
    <source>
        <dbReference type="EMBL" id="KAJ7775173.1"/>
    </source>
</evidence>
<accession>A0AAD7K1L6</accession>
<comment type="similarity">
    <text evidence="3 10">Belongs to the cytochrome P450 family.</text>
</comment>
<evidence type="ECO:0000256" key="7">
    <source>
        <dbReference type="ARBA" id="ARBA00023004"/>
    </source>
</evidence>
<evidence type="ECO:0000256" key="9">
    <source>
        <dbReference type="PIRSR" id="PIRSR602401-1"/>
    </source>
</evidence>
<dbReference type="InterPro" id="IPR017972">
    <property type="entry name" value="Cyt_P450_CS"/>
</dbReference>
<reference evidence="11" key="1">
    <citation type="submission" date="2023-03" db="EMBL/GenBank/DDBJ databases">
        <title>Massive genome expansion in bonnet fungi (Mycena s.s.) driven by repeated elements and novel gene families across ecological guilds.</title>
        <authorList>
            <consortium name="Lawrence Berkeley National Laboratory"/>
            <person name="Harder C.B."/>
            <person name="Miyauchi S."/>
            <person name="Viragh M."/>
            <person name="Kuo A."/>
            <person name="Thoen E."/>
            <person name="Andreopoulos B."/>
            <person name="Lu D."/>
            <person name="Skrede I."/>
            <person name="Drula E."/>
            <person name="Henrissat B."/>
            <person name="Morin E."/>
            <person name="Kohler A."/>
            <person name="Barry K."/>
            <person name="LaButti K."/>
            <person name="Morin E."/>
            <person name="Salamov A."/>
            <person name="Lipzen A."/>
            <person name="Mereny Z."/>
            <person name="Hegedus B."/>
            <person name="Baldrian P."/>
            <person name="Stursova M."/>
            <person name="Weitz H."/>
            <person name="Taylor A."/>
            <person name="Grigoriev I.V."/>
            <person name="Nagy L.G."/>
            <person name="Martin F."/>
            <person name="Kauserud H."/>
        </authorList>
    </citation>
    <scope>NUCLEOTIDE SEQUENCE</scope>
    <source>
        <strain evidence="11">CBHHK182m</strain>
    </source>
</reference>
<keyword evidence="8 10" id="KW-0503">Monooxygenase</keyword>
<feature type="binding site" description="axial binding residue" evidence="9">
    <location>
        <position position="435"/>
    </location>
    <ligand>
        <name>heme</name>
        <dbReference type="ChEBI" id="CHEBI:30413"/>
    </ligand>
    <ligandPart>
        <name>Fe</name>
        <dbReference type="ChEBI" id="CHEBI:18248"/>
    </ligandPart>
</feature>
<dbReference type="GO" id="GO:0020037">
    <property type="term" value="F:heme binding"/>
    <property type="evidence" value="ECO:0007669"/>
    <property type="project" value="InterPro"/>
</dbReference>
<evidence type="ECO:0000256" key="5">
    <source>
        <dbReference type="ARBA" id="ARBA00022723"/>
    </source>
</evidence>
<dbReference type="Pfam" id="PF00067">
    <property type="entry name" value="p450"/>
    <property type="match status" value="1"/>
</dbReference>
<dbReference type="CDD" id="cd11065">
    <property type="entry name" value="CYP64-like"/>
    <property type="match status" value="1"/>
</dbReference>
<dbReference type="PRINTS" id="PR00385">
    <property type="entry name" value="P450"/>
</dbReference>
<evidence type="ECO:0000256" key="2">
    <source>
        <dbReference type="ARBA" id="ARBA00005179"/>
    </source>
</evidence>
<comment type="caution">
    <text evidence="11">The sequence shown here is derived from an EMBL/GenBank/DDBJ whole genome shotgun (WGS) entry which is preliminary data.</text>
</comment>
<protein>
    <submittedName>
        <fullName evidence="11">Cytochrome P450</fullName>
    </submittedName>
</protein>
<keyword evidence="7 9" id="KW-0408">Iron</keyword>
<dbReference type="Gene3D" id="1.10.630.10">
    <property type="entry name" value="Cytochrome P450"/>
    <property type="match status" value="1"/>
</dbReference>
<dbReference type="PROSITE" id="PS00086">
    <property type="entry name" value="CYTOCHROME_P450"/>
    <property type="match status" value="1"/>
</dbReference>
<sequence length="501" mass="55894">MPTFLTLLDAALLSLGIFCLTRLLRRPSAPLPPGPRPWLGFLALPSGKDKEWETYARWAEKWGDITSVTVFGQPVVVVSSLKTATEMLDKKSSIYSDRPILQMCGELVGWNSGLVLSHYGTPRFRRSRKYFHQLFGSQTNLKKFYPLEEEETHKFLQRLVESPDQFLSHIHGLSSAIALRIAYGYTSQGEKDPIVDLVTTVMEEFSMAVTPGAFMVDVLPILKYVPEWLPGAGFKRKANVWARHLSEMMDTPFRLVEDQLVRGTAKDSFVSLLLQENLAEEELVDVKWSAGSIYGGGADTTACAISTFFLQMALHPEIQAKAQAELEAVVGNHRLPGYADREHLPYTDALCKEIFRYHPVGPMGLPHRVMEDNIHNGYLIPKGSLVLANIWSMTHDPEVYANPLEFDPSRFIASDKHIPEPDPRDIVFGFGRRVCPGKLLADTSVFMTCAMTLATFTISKIVKDGKIIEPVEYYQSGTISQLAPFAVSVQPRSTGAIALLS</sequence>
<keyword evidence="5 9" id="KW-0479">Metal-binding</keyword>
<dbReference type="InterPro" id="IPR002401">
    <property type="entry name" value="Cyt_P450_E_grp-I"/>
</dbReference>
<dbReference type="AlphaFoldDB" id="A0AAD7K1L6"/>